<proteinExistence type="predicted"/>
<keyword evidence="3" id="KW-1185">Reference proteome</keyword>
<gene>
    <name evidence="2" type="ORF">SAMN05421823_11422</name>
</gene>
<organism evidence="2 3">
    <name type="scientific">Catalinimonas alkaloidigena</name>
    <dbReference type="NCBI Taxonomy" id="1075417"/>
    <lineage>
        <taxon>Bacteria</taxon>
        <taxon>Pseudomonadati</taxon>
        <taxon>Bacteroidota</taxon>
        <taxon>Cytophagia</taxon>
        <taxon>Cytophagales</taxon>
        <taxon>Catalimonadaceae</taxon>
        <taxon>Catalinimonas</taxon>
    </lineage>
</organism>
<evidence type="ECO:0000313" key="2">
    <source>
        <dbReference type="EMBL" id="SDM47184.1"/>
    </source>
</evidence>
<evidence type="ECO:0000259" key="1">
    <source>
        <dbReference type="SMART" id="SM00867"/>
    </source>
</evidence>
<dbReference type="Proteomes" id="UP000198510">
    <property type="component" value="Unassembled WGS sequence"/>
</dbReference>
<sequence>MREALPLHQTWVIDPVYSRIRFEVRYLDLAPVTGWFTQLEGVIRTTAHDFQDATAEVILYADSVDTAHAVRDAQLRSADFFDVTRFPVLRFRSTSVTRRSEGLRVAGLLDVKDTTLVTQLLVQDLGRAVDPYGNTRAGFSFQTIVNRRFLHLDWNQVTDAGQPLLSEEVQVYGDLQLLQVR</sequence>
<dbReference type="PANTHER" id="PTHR34406">
    <property type="entry name" value="PROTEIN YCEI"/>
    <property type="match status" value="1"/>
</dbReference>
<evidence type="ECO:0000313" key="3">
    <source>
        <dbReference type="Proteomes" id="UP000198510"/>
    </source>
</evidence>
<dbReference type="InterPro" id="IPR007372">
    <property type="entry name" value="Lipid/polyisoprenoid-bd_YceI"/>
</dbReference>
<name>A0A1G9TI50_9BACT</name>
<dbReference type="Pfam" id="PF04264">
    <property type="entry name" value="YceI"/>
    <property type="match status" value="1"/>
</dbReference>
<dbReference type="Gene3D" id="2.40.128.110">
    <property type="entry name" value="Lipid/polyisoprenoid-binding, YceI-like"/>
    <property type="match status" value="1"/>
</dbReference>
<dbReference type="RefSeq" id="WP_176956210.1">
    <property type="nucleotide sequence ID" value="NZ_FNFO01000014.1"/>
</dbReference>
<dbReference type="AlphaFoldDB" id="A0A1G9TI50"/>
<dbReference type="EMBL" id="FNFO01000014">
    <property type="protein sequence ID" value="SDM47184.1"/>
    <property type="molecule type" value="Genomic_DNA"/>
</dbReference>
<dbReference type="STRING" id="1075417.SAMN05421823_11422"/>
<feature type="domain" description="Lipid/polyisoprenoid-binding YceI-like" evidence="1">
    <location>
        <begin position="10"/>
        <end position="178"/>
    </location>
</feature>
<reference evidence="2 3" key="1">
    <citation type="submission" date="2016-10" db="EMBL/GenBank/DDBJ databases">
        <authorList>
            <person name="de Groot N.N."/>
        </authorList>
    </citation>
    <scope>NUCLEOTIDE SEQUENCE [LARGE SCALE GENOMIC DNA]</scope>
    <source>
        <strain evidence="2 3">DSM 25186</strain>
    </source>
</reference>
<protein>
    <submittedName>
        <fullName evidence="2">Polyisoprenoid-binding protein YceI</fullName>
    </submittedName>
</protein>
<dbReference type="SUPFAM" id="SSF101874">
    <property type="entry name" value="YceI-like"/>
    <property type="match status" value="1"/>
</dbReference>
<dbReference type="InterPro" id="IPR036761">
    <property type="entry name" value="TTHA0802/YceI-like_sf"/>
</dbReference>
<dbReference type="PANTHER" id="PTHR34406:SF1">
    <property type="entry name" value="PROTEIN YCEI"/>
    <property type="match status" value="1"/>
</dbReference>
<dbReference type="SMART" id="SM00867">
    <property type="entry name" value="YceI"/>
    <property type="match status" value="1"/>
</dbReference>
<accession>A0A1G9TI50</accession>